<dbReference type="PROSITE" id="PS51779">
    <property type="entry name" value="POTRA"/>
    <property type="match status" value="1"/>
</dbReference>
<accession>A0A3S4Y7D9</accession>
<dbReference type="InterPro" id="IPR050487">
    <property type="entry name" value="FtsQ_DivIB"/>
</dbReference>
<gene>
    <name evidence="11" type="primary">divIB</name>
    <name evidence="11" type="ORF">NCTC13079_00928</name>
</gene>
<evidence type="ECO:0000256" key="6">
    <source>
        <dbReference type="ARBA" id="ARBA00023136"/>
    </source>
</evidence>
<dbReference type="Gene3D" id="3.10.20.310">
    <property type="entry name" value="membrane protein fhac"/>
    <property type="match status" value="1"/>
</dbReference>
<feature type="chain" id="PRO_5039532551" evidence="9">
    <location>
        <begin position="34"/>
        <end position="307"/>
    </location>
</feature>
<dbReference type="PANTHER" id="PTHR37820">
    <property type="entry name" value="CELL DIVISION PROTEIN DIVIB"/>
    <property type="match status" value="1"/>
</dbReference>
<feature type="compositionally biased region" description="Basic and acidic residues" evidence="8">
    <location>
        <begin position="254"/>
        <end position="267"/>
    </location>
</feature>
<dbReference type="InterPro" id="IPR013685">
    <property type="entry name" value="POTRA_FtsQ_type"/>
</dbReference>
<dbReference type="Proteomes" id="UP000269544">
    <property type="component" value="Chromosome"/>
</dbReference>
<dbReference type="PANTHER" id="PTHR37820:SF1">
    <property type="entry name" value="CELL DIVISION PROTEIN FTSQ"/>
    <property type="match status" value="1"/>
</dbReference>
<feature type="domain" description="POTRA" evidence="10">
    <location>
        <begin position="38"/>
        <end position="106"/>
    </location>
</feature>
<dbReference type="AlphaFoldDB" id="A0A3S4Y7D9"/>
<protein>
    <submittedName>
        <fullName evidence="11">Division initiation protein DivIB</fullName>
    </submittedName>
</protein>
<evidence type="ECO:0000256" key="3">
    <source>
        <dbReference type="ARBA" id="ARBA00022618"/>
    </source>
</evidence>
<keyword evidence="7" id="KW-0131">Cell cycle</keyword>
<dbReference type="RefSeq" id="WP_164715225.1">
    <property type="nucleotide sequence ID" value="NZ_LR134523.1"/>
</dbReference>
<keyword evidence="3" id="KW-0132">Cell division</keyword>
<evidence type="ECO:0000256" key="2">
    <source>
        <dbReference type="ARBA" id="ARBA00022475"/>
    </source>
</evidence>
<sequence length="307" mass="34384">MAKRKKKLPKKYRNRRIAFVAIAALLIAALAWGAARALKIDTVEVTGTKVVPKNTVRAVAEEAVGTSYPRIDKKRMENRIAQNAYVKEVHIGYGFFGKLKVDIREETPFAQIYTDDGYVLVNEEFKALEKTRSYDPNLPKISGMPTKAIKIGHTVFDGTKNEKKIEMIRGLFQSAVAESINSVDILDRGIKILLSDGTAVHIRSFEDGPYKIRQLEEIYKEMKAKNSRYSEIYLDQGDHPVAVKPSALEDDEDDTKREQSEQKKPSETTKSARGAEEKTTSKETPKTESDGAEEDAQKARATQNGNS</sequence>
<evidence type="ECO:0000313" key="11">
    <source>
        <dbReference type="EMBL" id="VEJ35762.1"/>
    </source>
</evidence>
<keyword evidence="2" id="KW-1003">Cell membrane</keyword>
<keyword evidence="5" id="KW-1133">Transmembrane helix</keyword>
<evidence type="ECO:0000313" key="12">
    <source>
        <dbReference type="Proteomes" id="UP000269544"/>
    </source>
</evidence>
<organism evidence="11 12">
    <name type="scientific">Aedoeadaptatus ivorii</name>
    <dbReference type="NCBI Taxonomy" id="54006"/>
    <lineage>
        <taxon>Bacteria</taxon>
        <taxon>Bacillati</taxon>
        <taxon>Bacillota</taxon>
        <taxon>Tissierellia</taxon>
        <taxon>Tissierellales</taxon>
        <taxon>Peptoniphilaceae</taxon>
        <taxon>Aedoeadaptatus</taxon>
    </lineage>
</organism>
<dbReference type="GO" id="GO:0051301">
    <property type="term" value="P:cell division"/>
    <property type="evidence" value="ECO:0007669"/>
    <property type="project" value="UniProtKB-KW"/>
</dbReference>
<feature type="region of interest" description="Disordered" evidence="8">
    <location>
        <begin position="236"/>
        <end position="307"/>
    </location>
</feature>
<keyword evidence="4" id="KW-0812">Transmembrane</keyword>
<dbReference type="PROSITE" id="PS00430">
    <property type="entry name" value="TONB_DEPENDENT_REC_1"/>
    <property type="match status" value="1"/>
</dbReference>
<dbReference type="EMBL" id="LR134523">
    <property type="protein sequence ID" value="VEJ35762.1"/>
    <property type="molecule type" value="Genomic_DNA"/>
</dbReference>
<evidence type="ECO:0000256" key="5">
    <source>
        <dbReference type="ARBA" id="ARBA00022989"/>
    </source>
</evidence>
<proteinExistence type="predicted"/>
<keyword evidence="6" id="KW-0472">Membrane</keyword>
<dbReference type="InterPro" id="IPR010916">
    <property type="entry name" value="TonB_box_CS"/>
</dbReference>
<dbReference type="GO" id="GO:0005886">
    <property type="term" value="C:plasma membrane"/>
    <property type="evidence" value="ECO:0007669"/>
    <property type="project" value="TreeGrafter"/>
</dbReference>
<dbReference type="KEGG" id="piv:NCTC13079_00928"/>
<evidence type="ECO:0000259" key="10">
    <source>
        <dbReference type="PROSITE" id="PS51779"/>
    </source>
</evidence>
<name>A0A3S4Y7D9_9FIRM</name>
<feature type="signal peptide" evidence="9">
    <location>
        <begin position="1"/>
        <end position="33"/>
    </location>
</feature>
<evidence type="ECO:0000256" key="1">
    <source>
        <dbReference type="ARBA" id="ARBA00004370"/>
    </source>
</evidence>
<reference evidence="11 12" key="1">
    <citation type="submission" date="2018-12" db="EMBL/GenBank/DDBJ databases">
        <authorList>
            <consortium name="Pathogen Informatics"/>
        </authorList>
    </citation>
    <scope>NUCLEOTIDE SEQUENCE [LARGE SCALE GENOMIC DNA]</scope>
    <source>
        <strain evidence="11 12">NCTC13079</strain>
    </source>
</reference>
<comment type="subcellular location">
    <subcellularLocation>
        <location evidence="1">Membrane</location>
    </subcellularLocation>
</comment>
<keyword evidence="9" id="KW-0732">Signal</keyword>
<evidence type="ECO:0000256" key="4">
    <source>
        <dbReference type="ARBA" id="ARBA00022692"/>
    </source>
</evidence>
<dbReference type="Pfam" id="PF08478">
    <property type="entry name" value="POTRA_1"/>
    <property type="match status" value="1"/>
</dbReference>
<dbReference type="InterPro" id="IPR034746">
    <property type="entry name" value="POTRA"/>
</dbReference>
<evidence type="ECO:0000256" key="8">
    <source>
        <dbReference type="SAM" id="MobiDB-lite"/>
    </source>
</evidence>
<evidence type="ECO:0000256" key="7">
    <source>
        <dbReference type="ARBA" id="ARBA00023306"/>
    </source>
</evidence>
<evidence type="ECO:0000256" key="9">
    <source>
        <dbReference type="SAM" id="SignalP"/>
    </source>
</evidence>
<feature type="compositionally biased region" description="Basic and acidic residues" evidence="8">
    <location>
        <begin position="273"/>
        <end position="289"/>
    </location>
</feature>
<keyword evidence="12" id="KW-1185">Reference proteome</keyword>